<feature type="transmembrane region" description="Helical" evidence="9">
    <location>
        <begin position="145"/>
        <end position="162"/>
    </location>
</feature>
<evidence type="ECO:0000313" key="12">
    <source>
        <dbReference type="EMBL" id="QTD52570.1"/>
    </source>
</evidence>
<keyword evidence="4 9" id="KW-0812">Transmembrane</keyword>
<sequence>MRRKCLLAAALLFSAVLLQIPYPLISIHIVDQAVSGEASQALPILVALLVGFVLVRSFLALLGDYLTLNIRESIIFDVEKALVARVHRLPMRFFAAQHATYLQSRIMSDARSVEGVLIGSMVSLMVSLVTLAVGIGLILYLRWELAIIVMLCALPYGYLHYYGNEKMRSLAMTMQEKQAQTSARVAESFAAIRMIKGFGREPHQDRRIHGALAGLHDIYLKTNREGIFCSSGTQFLAGLAGALILGFGAYLTLMGRMSVGEVFGIMSVMNFVFSPISGLVSTNLSIQQSASSIQRIYELLAEAEDPFTTGASPNAMGGDIRIRELRFGYDAATPVLKGVNLDIGEGEKVALVGKTGEGKSTLMQLLVRFEEPWSGGVQIGGHSVAGLRLDLLRSHVGIVDQQVQLFNDSILENVRFGRLDATDAEVHEACRMAHAHEFIVHLQDGYRTRVGERGARLSGGQCQRLALARMFLKNPKILILDEAVSAVDSESESAIQKSLAVLMKGRTTIIVAHRLSSLLAADRVVVLEAGVIVEQGSHRELLKRQGPYARLFHQQYEIQHAISPTQALAG</sequence>
<evidence type="ECO:0000256" key="6">
    <source>
        <dbReference type="ARBA" id="ARBA00022840"/>
    </source>
</evidence>
<evidence type="ECO:0000256" key="2">
    <source>
        <dbReference type="ARBA" id="ARBA00022448"/>
    </source>
</evidence>
<evidence type="ECO:0000256" key="1">
    <source>
        <dbReference type="ARBA" id="ARBA00004651"/>
    </source>
</evidence>
<protein>
    <submittedName>
        <fullName evidence="12">ABC transporter ATP-binding protein</fullName>
    </submittedName>
</protein>
<comment type="subcellular location">
    <subcellularLocation>
        <location evidence="1">Cell membrane</location>
        <topology evidence="1">Multi-pass membrane protein</topology>
    </subcellularLocation>
</comment>
<keyword evidence="8 9" id="KW-0472">Membrane</keyword>
<feature type="transmembrane region" description="Helical" evidence="9">
    <location>
        <begin position="115"/>
        <end position="139"/>
    </location>
</feature>
<gene>
    <name evidence="12" type="ORF">J3U87_08860</name>
</gene>
<feature type="transmembrane region" description="Helical" evidence="9">
    <location>
        <begin position="263"/>
        <end position="286"/>
    </location>
</feature>
<keyword evidence="6 12" id="KW-0067">ATP-binding</keyword>
<dbReference type="InterPro" id="IPR039421">
    <property type="entry name" value="Type_1_exporter"/>
</dbReference>
<evidence type="ECO:0000256" key="7">
    <source>
        <dbReference type="ARBA" id="ARBA00022989"/>
    </source>
</evidence>
<dbReference type="Pfam" id="PF00664">
    <property type="entry name" value="ABC_membrane"/>
    <property type="match status" value="1"/>
</dbReference>
<dbReference type="PANTHER" id="PTHR24221">
    <property type="entry name" value="ATP-BINDING CASSETTE SUB-FAMILY B"/>
    <property type="match status" value="1"/>
</dbReference>
<evidence type="ECO:0000256" key="9">
    <source>
        <dbReference type="SAM" id="Phobius"/>
    </source>
</evidence>
<dbReference type="InterPro" id="IPR017871">
    <property type="entry name" value="ABC_transporter-like_CS"/>
</dbReference>
<dbReference type="Proteomes" id="UP000663929">
    <property type="component" value="Chromosome"/>
</dbReference>
<evidence type="ECO:0000256" key="8">
    <source>
        <dbReference type="ARBA" id="ARBA00023136"/>
    </source>
</evidence>
<evidence type="ECO:0000313" key="13">
    <source>
        <dbReference type="Proteomes" id="UP000663929"/>
    </source>
</evidence>
<dbReference type="Gene3D" id="3.40.50.300">
    <property type="entry name" value="P-loop containing nucleotide triphosphate hydrolases"/>
    <property type="match status" value="1"/>
</dbReference>
<dbReference type="InterPro" id="IPR011527">
    <property type="entry name" value="ABC1_TM_dom"/>
</dbReference>
<feature type="domain" description="ABC transmembrane type-1" evidence="11">
    <location>
        <begin position="6"/>
        <end position="288"/>
    </location>
</feature>
<dbReference type="CDD" id="cd07346">
    <property type="entry name" value="ABC_6TM_exporters"/>
    <property type="match status" value="1"/>
</dbReference>
<dbReference type="FunFam" id="3.40.50.300:FF:000221">
    <property type="entry name" value="Multidrug ABC transporter ATP-binding protein"/>
    <property type="match status" value="1"/>
</dbReference>
<keyword evidence="3" id="KW-1003">Cell membrane</keyword>
<dbReference type="SUPFAM" id="SSF90123">
    <property type="entry name" value="ABC transporter transmembrane region"/>
    <property type="match status" value="1"/>
</dbReference>
<dbReference type="RefSeq" id="WP_237382676.1">
    <property type="nucleotide sequence ID" value="NZ_CP071793.1"/>
</dbReference>
<evidence type="ECO:0000256" key="5">
    <source>
        <dbReference type="ARBA" id="ARBA00022741"/>
    </source>
</evidence>
<feature type="transmembrane region" description="Helical" evidence="9">
    <location>
        <begin position="227"/>
        <end position="251"/>
    </location>
</feature>
<evidence type="ECO:0000256" key="3">
    <source>
        <dbReference type="ARBA" id="ARBA00022475"/>
    </source>
</evidence>
<keyword evidence="2" id="KW-0813">Transport</keyword>
<name>A0A8A4TSP6_SULCO</name>
<dbReference type="InterPro" id="IPR036640">
    <property type="entry name" value="ABC1_TM_sf"/>
</dbReference>
<dbReference type="Pfam" id="PF00005">
    <property type="entry name" value="ABC_tran"/>
    <property type="match status" value="1"/>
</dbReference>
<dbReference type="PROSITE" id="PS00211">
    <property type="entry name" value="ABC_TRANSPORTER_1"/>
    <property type="match status" value="1"/>
</dbReference>
<feature type="transmembrane region" description="Helical" evidence="9">
    <location>
        <begin position="42"/>
        <end position="62"/>
    </location>
</feature>
<dbReference type="PANTHER" id="PTHR24221:SF654">
    <property type="entry name" value="ATP-BINDING CASSETTE SUB-FAMILY B MEMBER 6"/>
    <property type="match status" value="1"/>
</dbReference>
<dbReference type="AlphaFoldDB" id="A0A8A4TSP6"/>
<proteinExistence type="predicted"/>
<evidence type="ECO:0000256" key="4">
    <source>
        <dbReference type="ARBA" id="ARBA00022692"/>
    </source>
</evidence>
<dbReference type="InterPro" id="IPR003593">
    <property type="entry name" value="AAA+_ATPase"/>
</dbReference>
<keyword evidence="5" id="KW-0547">Nucleotide-binding</keyword>
<keyword evidence="7 9" id="KW-1133">Transmembrane helix</keyword>
<dbReference type="InterPro" id="IPR027417">
    <property type="entry name" value="P-loop_NTPase"/>
</dbReference>
<dbReference type="SMART" id="SM00382">
    <property type="entry name" value="AAA"/>
    <property type="match status" value="1"/>
</dbReference>
<feature type="domain" description="ABC transporter" evidence="10">
    <location>
        <begin position="320"/>
        <end position="554"/>
    </location>
</feature>
<dbReference type="Gene3D" id="1.20.1560.10">
    <property type="entry name" value="ABC transporter type 1, transmembrane domain"/>
    <property type="match status" value="1"/>
</dbReference>
<evidence type="ECO:0000259" key="10">
    <source>
        <dbReference type="PROSITE" id="PS50893"/>
    </source>
</evidence>
<dbReference type="GO" id="GO:0005524">
    <property type="term" value="F:ATP binding"/>
    <property type="evidence" value="ECO:0007669"/>
    <property type="project" value="UniProtKB-KW"/>
</dbReference>
<dbReference type="PROSITE" id="PS50893">
    <property type="entry name" value="ABC_TRANSPORTER_2"/>
    <property type="match status" value="1"/>
</dbReference>
<keyword evidence="13" id="KW-1185">Reference proteome</keyword>
<dbReference type="EMBL" id="CP071793">
    <property type="protein sequence ID" value="QTD52570.1"/>
    <property type="molecule type" value="Genomic_DNA"/>
</dbReference>
<accession>A0A8A4TSP6</accession>
<reference evidence="12" key="1">
    <citation type="submission" date="2021-03" db="EMBL/GenBank/DDBJ databases">
        <title>Acanthopleuribacteraceae sp. M133.</title>
        <authorList>
            <person name="Wang G."/>
        </authorList>
    </citation>
    <scope>NUCLEOTIDE SEQUENCE</scope>
    <source>
        <strain evidence="12">M133</strain>
    </source>
</reference>
<dbReference type="GO" id="GO:0034040">
    <property type="term" value="F:ATPase-coupled lipid transmembrane transporter activity"/>
    <property type="evidence" value="ECO:0007669"/>
    <property type="project" value="TreeGrafter"/>
</dbReference>
<evidence type="ECO:0000259" key="11">
    <source>
        <dbReference type="PROSITE" id="PS50929"/>
    </source>
</evidence>
<dbReference type="GO" id="GO:0016887">
    <property type="term" value="F:ATP hydrolysis activity"/>
    <property type="evidence" value="ECO:0007669"/>
    <property type="project" value="InterPro"/>
</dbReference>
<dbReference type="GO" id="GO:0005886">
    <property type="term" value="C:plasma membrane"/>
    <property type="evidence" value="ECO:0007669"/>
    <property type="project" value="UniProtKB-SubCell"/>
</dbReference>
<dbReference type="PROSITE" id="PS50929">
    <property type="entry name" value="ABC_TM1F"/>
    <property type="match status" value="1"/>
</dbReference>
<dbReference type="SUPFAM" id="SSF52540">
    <property type="entry name" value="P-loop containing nucleoside triphosphate hydrolases"/>
    <property type="match status" value="1"/>
</dbReference>
<dbReference type="GO" id="GO:0140359">
    <property type="term" value="F:ABC-type transporter activity"/>
    <property type="evidence" value="ECO:0007669"/>
    <property type="project" value="InterPro"/>
</dbReference>
<organism evidence="12 13">
    <name type="scientific">Sulfidibacter corallicola</name>
    <dbReference type="NCBI Taxonomy" id="2818388"/>
    <lineage>
        <taxon>Bacteria</taxon>
        <taxon>Pseudomonadati</taxon>
        <taxon>Acidobacteriota</taxon>
        <taxon>Holophagae</taxon>
        <taxon>Acanthopleuribacterales</taxon>
        <taxon>Acanthopleuribacteraceae</taxon>
        <taxon>Sulfidibacter</taxon>
    </lineage>
</organism>
<dbReference type="InterPro" id="IPR003439">
    <property type="entry name" value="ABC_transporter-like_ATP-bd"/>
</dbReference>
<dbReference type="KEGG" id="scor:J3U87_08860"/>